<dbReference type="Gene3D" id="1.10.230.10">
    <property type="entry name" value="Cytochrome P450-Terp, domain 2"/>
    <property type="match status" value="1"/>
</dbReference>
<evidence type="ECO:0000256" key="3">
    <source>
        <dbReference type="PIRNR" id="PIRNR001369"/>
    </source>
</evidence>
<evidence type="ECO:0000256" key="1">
    <source>
        <dbReference type="ARBA" id="ARBA00010566"/>
    </source>
</evidence>
<name>A0ABR2I8M9_9PEZI</name>
<proteinExistence type="inferred from homology"/>
<sequence>MKTPNGVGGKLSLSGSAQDDLPDTKKSEFLHIFDSRTSKAYNVPVSDGFVRGSDLSAITAPVAGNEERLQKLAVLDPGYQHTACKESSITLIDGEKGELRYRGVSIETLFREHDFDTTLYLLIWGHLLTTEEKAAFEDQLAKAASPPQLVRDVVGNLPRDMDFVSMQLIAVSAYITADKEMSRSRYQPALTYHQNMKTTDDAITRCIAYIATSIALCYCHIKGVPFHEPQQGLTFVENFLRMIGMADPDKTVSRTIDRLWILVADHELSCSTAAFLHTASAMTDPMTSLISGIAAGSGPLHAGAIEICYQGLETLGTVDMVPAYLAAVKAKQFRLFGYGHRVYKTKDPRATLIEELMEEHHDLVNANPLLQVAMEIDRQANTDPYFVERKLKLNADFYACFIYIALGIPKEMVVGLSAIARTGGLMAHWRETMSNPIKIWRPMQKYKP</sequence>
<dbReference type="EMBL" id="JAPCWZ010000006">
    <property type="protein sequence ID" value="KAK8859129.1"/>
    <property type="molecule type" value="Genomic_DNA"/>
</dbReference>
<keyword evidence="2 3" id="KW-0808">Transferase</keyword>
<evidence type="ECO:0000256" key="4">
    <source>
        <dbReference type="RuleBase" id="RU000441"/>
    </source>
</evidence>
<evidence type="ECO:0000256" key="2">
    <source>
        <dbReference type="ARBA" id="ARBA00022679"/>
    </source>
</evidence>
<dbReference type="Proteomes" id="UP001390339">
    <property type="component" value="Unassembled WGS sequence"/>
</dbReference>
<feature type="region of interest" description="Disordered" evidence="5">
    <location>
        <begin position="1"/>
        <end position="20"/>
    </location>
</feature>
<evidence type="ECO:0000313" key="7">
    <source>
        <dbReference type="Proteomes" id="UP001390339"/>
    </source>
</evidence>
<evidence type="ECO:0000313" key="6">
    <source>
        <dbReference type="EMBL" id="KAK8859129.1"/>
    </source>
</evidence>
<dbReference type="InterPro" id="IPR002020">
    <property type="entry name" value="Citrate_synthase"/>
</dbReference>
<dbReference type="PRINTS" id="PR00143">
    <property type="entry name" value="CITRTSNTHASE"/>
</dbReference>
<comment type="similarity">
    <text evidence="1 3 4">Belongs to the citrate synthase family.</text>
</comment>
<dbReference type="Gene3D" id="1.10.580.10">
    <property type="entry name" value="Citrate Synthase, domain 1"/>
    <property type="match status" value="1"/>
</dbReference>
<protein>
    <recommendedName>
        <fullName evidence="3 4">Citrate synthase</fullName>
    </recommendedName>
</protein>
<gene>
    <name evidence="6" type="ORF">PGQ11_009863</name>
</gene>
<reference evidence="6 7" key="1">
    <citation type="journal article" date="2024" name="IMA Fungus">
        <title>Apiospora arundinis, a panoply of carbohydrate-active enzymes and secondary metabolites.</title>
        <authorList>
            <person name="Sorensen T."/>
            <person name="Petersen C."/>
            <person name="Muurmann A.T."/>
            <person name="Christiansen J.V."/>
            <person name="Brundto M.L."/>
            <person name="Overgaard C.K."/>
            <person name="Boysen A.T."/>
            <person name="Wollenberg R.D."/>
            <person name="Larsen T.O."/>
            <person name="Sorensen J.L."/>
            <person name="Nielsen K.L."/>
            <person name="Sondergaard T.E."/>
        </authorList>
    </citation>
    <scope>NUCLEOTIDE SEQUENCE [LARGE SCALE GENOMIC DNA]</scope>
    <source>
        <strain evidence="6 7">AAU 773</strain>
    </source>
</reference>
<dbReference type="InterPro" id="IPR019810">
    <property type="entry name" value="Citrate_synthase_AS"/>
</dbReference>
<dbReference type="PANTHER" id="PTHR42871">
    <property type="entry name" value="CITRATE SYNTHASE"/>
    <property type="match status" value="1"/>
</dbReference>
<dbReference type="SUPFAM" id="SSF48256">
    <property type="entry name" value="Citrate synthase"/>
    <property type="match status" value="1"/>
</dbReference>
<dbReference type="InterPro" id="IPR016142">
    <property type="entry name" value="Citrate_synth-like_lrg_a-sub"/>
</dbReference>
<dbReference type="PROSITE" id="PS00480">
    <property type="entry name" value="CITRATE_SYNTHASE"/>
    <property type="match status" value="1"/>
</dbReference>
<dbReference type="InterPro" id="IPR024176">
    <property type="entry name" value="Citrate_synthase_bac-typ"/>
</dbReference>
<evidence type="ECO:0000256" key="5">
    <source>
        <dbReference type="SAM" id="MobiDB-lite"/>
    </source>
</evidence>
<accession>A0ABR2I8M9</accession>
<keyword evidence="7" id="KW-1185">Reference proteome</keyword>
<dbReference type="PANTHER" id="PTHR42871:SF1">
    <property type="entry name" value="CITRATE SYNTHASE"/>
    <property type="match status" value="1"/>
</dbReference>
<organism evidence="6 7">
    <name type="scientific">Apiospora arundinis</name>
    <dbReference type="NCBI Taxonomy" id="335852"/>
    <lineage>
        <taxon>Eukaryota</taxon>
        <taxon>Fungi</taxon>
        <taxon>Dikarya</taxon>
        <taxon>Ascomycota</taxon>
        <taxon>Pezizomycotina</taxon>
        <taxon>Sordariomycetes</taxon>
        <taxon>Xylariomycetidae</taxon>
        <taxon>Amphisphaeriales</taxon>
        <taxon>Apiosporaceae</taxon>
        <taxon>Apiospora</taxon>
    </lineage>
</organism>
<dbReference type="PIRSF" id="PIRSF001369">
    <property type="entry name" value="Citrate_synth"/>
    <property type="match status" value="1"/>
</dbReference>
<comment type="caution">
    <text evidence="6">The sequence shown here is derived from an EMBL/GenBank/DDBJ whole genome shotgun (WGS) entry which is preliminary data.</text>
</comment>
<dbReference type="Pfam" id="PF00285">
    <property type="entry name" value="Citrate_synt"/>
    <property type="match status" value="1"/>
</dbReference>
<dbReference type="InterPro" id="IPR016143">
    <property type="entry name" value="Citrate_synth-like_sm_a-sub"/>
</dbReference>
<dbReference type="InterPro" id="IPR036969">
    <property type="entry name" value="Citrate_synthase_sf"/>
</dbReference>